<proteinExistence type="predicted"/>
<accession>A0ABW7LQP7</accession>
<organism evidence="5 6">
    <name type="scientific">Paracoccus broussonetiae subsp. drimophilus</name>
    <dbReference type="NCBI Taxonomy" id="3373869"/>
    <lineage>
        <taxon>Bacteria</taxon>
        <taxon>Pseudomonadati</taxon>
        <taxon>Pseudomonadota</taxon>
        <taxon>Alphaproteobacteria</taxon>
        <taxon>Rhodobacterales</taxon>
        <taxon>Paracoccaceae</taxon>
        <taxon>Paracoccus</taxon>
        <taxon>Paracoccus broussonetiae</taxon>
    </lineage>
</organism>
<evidence type="ECO:0000313" key="5">
    <source>
        <dbReference type="EMBL" id="MFH5776651.1"/>
    </source>
</evidence>
<evidence type="ECO:0000259" key="4">
    <source>
        <dbReference type="PROSITE" id="PS50995"/>
    </source>
</evidence>
<dbReference type="Proteomes" id="UP001609376">
    <property type="component" value="Unassembled WGS sequence"/>
</dbReference>
<keyword evidence="6" id="KW-1185">Reference proteome</keyword>
<sequence length="177" mass="20162">MAKTWSRSFRQGNAIYKLNMLATESIRSVEDRFVNLVGLDIRTIRVLRLIGDDPGTTFAELTVMTAMERSLVSRMIQNLVRSGYVERRNDQSDARRFGLYITAAGQDARTRADLLSERGLEAVFEPLTRAEVRAFIATMDRLADWLDSEEFLRKSEHVFDRIEDGGEPDCPMVLPEG</sequence>
<evidence type="ECO:0000256" key="2">
    <source>
        <dbReference type="ARBA" id="ARBA00023125"/>
    </source>
</evidence>
<keyword evidence="3" id="KW-0804">Transcription</keyword>
<dbReference type="Pfam" id="PF12802">
    <property type="entry name" value="MarR_2"/>
    <property type="match status" value="1"/>
</dbReference>
<dbReference type="PROSITE" id="PS50995">
    <property type="entry name" value="HTH_MARR_2"/>
    <property type="match status" value="1"/>
</dbReference>
<dbReference type="InterPro" id="IPR000835">
    <property type="entry name" value="HTH_MarR-typ"/>
</dbReference>
<reference evidence="5 6" key="1">
    <citation type="submission" date="2024-10" db="EMBL/GenBank/DDBJ databases">
        <title>Paracoccus drimophilus sp. nov., a novel bacterium from corn roots in Hunan.</title>
        <authorList>
            <person name="Li X."/>
        </authorList>
    </citation>
    <scope>NUCLEOTIDE SEQUENCE [LARGE SCALE GENOMIC DNA]</scope>
    <source>
        <strain evidence="5 6">NGMCC 1.201697</strain>
    </source>
</reference>
<protein>
    <submittedName>
        <fullName evidence="5">MarR family winged helix-turn-helix transcriptional regulator</fullName>
    </submittedName>
</protein>
<name>A0ABW7LQP7_9RHOB</name>
<dbReference type="SUPFAM" id="SSF46785">
    <property type="entry name" value="Winged helix' DNA-binding domain"/>
    <property type="match status" value="1"/>
</dbReference>
<dbReference type="RefSeq" id="WP_395135668.1">
    <property type="nucleotide sequence ID" value="NZ_JBIMPR010000019.1"/>
</dbReference>
<dbReference type="InterPro" id="IPR036388">
    <property type="entry name" value="WH-like_DNA-bd_sf"/>
</dbReference>
<evidence type="ECO:0000313" key="6">
    <source>
        <dbReference type="Proteomes" id="UP001609376"/>
    </source>
</evidence>
<dbReference type="Gene3D" id="1.10.10.10">
    <property type="entry name" value="Winged helix-like DNA-binding domain superfamily/Winged helix DNA-binding domain"/>
    <property type="match status" value="1"/>
</dbReference>
<keyword evidence="2" id="KW-0238">DNA-binding</keyword>
<dbReference type="SMART" id="SM00347">
    <property type="entry name" value="HTH_MARR"/>
    <property type="match status" value="1"/>
</dbReference>
<gene>
    <name evidence="5" type="ORF">ACHFJ0_20600</name>
</gene>
<feature type="domain" description="HTH marR-type" evidence="4">
    <location>
        <begin position="12"/>
        <end position="144"/>
    </location>
</feature>
<evidence type="ECO:0000256" key="3">
    <source>
        <dbReference type="ARBA" id="ARBA00023163"/>
    </source>
</evidence>
<dbReference type="EMBL" id="JBIMPR010000019">
    <property type="protein sequence ID" value="MFH5776651.1"/>
    <property type="molecule type" value="Genomic_DNA"/>
</dbReference>
<dbReference type="PANTHER" id="PTHR42756:SF1">
    <property type="entry name" value="TRANSCRIPTIONAL REPRESSOR OF EMRAB OPERON"/>
    <property type="match status" value="1"/>
</dbReference>
<evidence type="ECO:0000256" key="1">
    <source>
        <dbReference type="ARBA" id="ARBA00023015"/>
    </source>
</evidence>
<dbReference type="InterPro" id="IPR036390">
    <property type="entry name" value="WH_DNA-bd_sf"/>
</dbReference>
<keyword evidence="1" id="KW-0805">Transcription regulation</keyword>
<comment type="caution">
    <text evidence="5">The sequence shown here is derived from an EMBL/GenBank/DDBJ whole genome shotgun (WGS) entry which is preliminary data.</text>
</comment>
<dbReference type="PANTHER" id="PTHR42756">
    <property type="entry name" value="TRANSCRIPTIONAL REGULATOR, MARR"/>
    <property type="match status" value="1"/>
</dbReference>